<name>S2Z1W2_9CORY</name>
<dbReference type="STRING" id="1125779.HMPREF1219_01891"/>
<dbReference type="HOGENOM" id="CLU_042798_0_0_11"/>
<accession>S2Z1W2</accession>
<evidence type="ECO:0000313" key="2">
    <source>
        <dbReference type="EMBL" id="EPD68245.1"/>
    </source>
</evidence>
<evidence type="ECO:0000259" key="1">
    <source>
        <dbReference type="Pfam" id="PF04326"/>
    </source>
</evidence>
<dbReference type="InterPro" id="IPR007421">
    <property type="entry name" value="Schlafen_AlbA_2_dom"/>
</dbReference>
<comment type="caution">
    <text evidence="2">The sequence shown here is derived from an EMBL/GenBank/DDBJ whole genome shotgun (WGS) entry which is preliminary data.</text>
</comment>
<evidence type="ECO:0000313" key="3">
    <source>
        <dbReference type="Proteomes" id="UP000014408"/>
    </source>
</evidence>
<dbReference type="Pfam" id="PF13749">
    <property type="entry name" value="HATPase_c_4"/>
    <property type="match status" value="1"/>
</dbReference>
<dbReference type="PANTHER" id="PTHR30595">
    <property type="entry name" value="GLPR-RELATED TRANSCRIPTIONAL REPRESSOR"/>
    <property type="match status" value="1"/>
</dbReference>
<keyword evidence="3" id="KW-1185">Reference proteome</keyword>
<protein>
    <recommendedName>
        <fullName evidence="1">Schlafen AlbA-2 domain-containing protein</fullName>
    </recommendedName>
</protein>
<organism evidence="2 3">
    <name type="scientific">Corynebacterium pyruviciproducens ATCC BAA-1742</name>
    <dbReference type="NCBI Taxonomy" id="1125779"/>
    <lineage>
        <taxon>Bacteria</taxon>
        <taxon>Bacillati</taxon>
        <taxon>Actinomycetota</taxon>
        <taxon>Actinomycetes</taxon>
        <taxon>Mycobacteriales</taxon>
        <taxon>Corynebacteriaceae</taxon>
        <taxon>Corynebacterium</taxon>
    </lineage>
</organism>
<dbReference type="Proteomes" id="UP000014408">
    <property type="component" value="Unassembled WGS sequence"/>
</dbReference>
<dbReference type="AlphaFoldDB" id="S2Z1W2"/>
<dbReference type="PATRIC" id="fig|1125779.3.peg.1835"/>
<dbReference type="Pfam" id="PF04326">
    <property type="entry name" value="SLFN_AlbA_2"/>
    <property type="match status" value="1"/>
</dbReference>
<gene>
    <name evidence="2" type="ORF">HMPREF1219_01891</name>
</gene>
<dbReference type="PANTHER" id="PTHR30595:SF6">
    <property type="entry name" value="SCHLAFEN ALBA-2 DOMAIN-CONTAINING PROTEIN"/>
    <property type="match status" value="1"/>
</dbReference>
<feature type="domain" description="Schlafen AlbA-2" evidence="1">
    <location>
        <begin position="23"/>
        <end position="144"/>
    </location>
</feature>
<dbReference type="Gene3D" id="3.30.950.30">
    <property type="entry name" value="Schlafen, AAA domain"/>
    <property type="match status" value="1"/>
</dbReference>
<sequence length="495" mass="56688">MTEKLEPKEFVELIGRLRKLPAEKEWIEFKESWFEPVRLAEYISGLSNSAVLSGEPTAFMVWGIRDTDHSLVGTSFDPWTEKKGNEDLIPWLKRMISPGVDFRFQREIVDGHRVVLLRVAAASRLPVKFKKQGFVRVGSQLKALSDQPELEKQLFRVLDSYSFEEELAKSFLDENEVLSLLNYPEYFRKTEISLPDGRDGILKHLEAARLVTKSVEKKWSITNLGALVYANDLSHFPDLKRRACRVIVYEGTGRLNTIRERTQQGGYVPEFEQLVRYIVDALPAREVIEDTGLRTNHQLVPTIVIRELLANAIMHQDLLERSTALMVEIFSDRVEFLNPGKPLVDPLRFIDTPSKTRNPKLADALRRGSIVEEKGSGWDKITSALEEYALPPSKTETDSGYTKVTVFGHRDLSHMNLEERVAAVYQHACLNYVMHVDTNNQSVRRRFQLSESAKSKASRLLRDAKEAGMIMEFDSKVGVRSLRYVPFWAETKDSE</sequence>
<proteinExistence type="predicted"/>
<dbReference type="eggNOG" id="COG2865">
    <property type="taxonomic scope" value="Bacteria"/>
</dbReference>
<dbReference type="RefSeq" id="WP_016458629.1">
    <property type="nucleotide sequence ID" value="NZ_KE150447.1"/>
</dbReference>
<dbReference type="InterPro" id="IPR038461">
    <property type="entry name" value="Schlafen_AlbA_2_dom_sf"/>
</dbReference>
<reference evidence="2 3" key="1">
    <citation type="submission" date="2013-05" db="EMBL/GenBank/DDBJ databases">
        <title>The Genome Sequence of Corynebacterium pyruviciproducens 1773O (ATCC BAA-1742).</title>
        <authorList>
            <consortium name="The Broad Institute Genomics Platform"/>
            <person name="Earl A."/>
            <person name="Ward D."/>
            <person name="Feldgarden M."/>
            <person name="Gevers D."/>
            <person name="Tong J."/>
            <person name="Walker B."/>
            <person name="Young S."/>
            <person name="Zeng Q."/>
            <person name="Gargeya S."/>
            <person name="Fitzgerald M."/>
            <person name="Haas B."/>
            <person name="Abouelleil A."/>
            <person name="Allen A.W."/>
            <person name="Alvarado L."/>
            <person name="Arachchi H.M."/>
            <person name="Berlin A.M."/>
            <person name="Chapman S.B."/>
            <person name="Gainer-Dewar J."/>
            <person name="Goldberg J."/>
            <person name="Griggs A."/>
            <person name="Gujja S."/>
            <person name="Hansen M."/>
            <person name="Howarth C."/>
            <person name="Imamovic A."/>
            <person name="Ireland A."/>
            <person name="Larimer J."/>
            <person name="McCowan C."/>
            <person name="Murphy C."/>
            <person name="Pearson M."/>
            <person name="Poon T.W."/>
            <person name="Priest M."/>
            <person name="Roberts A."/>
            <person name="Saif S."/>
            <person name="Shea T."/>
            <person name="Sisk P."/>
            <person name="Sykes S."/>
            <person name="Wortman J."/>
            <person name="Nusbaum C."/>
            <person name="Birren B."/>
        </authorList>
    </citation>
    <scope>NUCLEOTIDE SEQUENCE [LARGE SCALE GENOMIC DNA]</scope>
    <source>
        <strain evidence="2 3">ATCC BAA-1742</strain>
    </source>
</reference>
<dbReference type="EMBL" id="ATBY01000016">
    <property type="protein sequence ID" value="EPD68245.1"/>
    <property type="molecule type" value="Genomic_DNA"/>
</dbReference>
<dbReference type="InterPro" id="IPR038475">
    <property type="entry name" value="RecG_C_sf"/>
</dbReference>
<dbReference type="Gene3D" id="3.30.565.60">
    <property type="match status" value="1"/>
</dbReference>